<evidence type="ECO:0000256" key="3">
    <source>
        <dbReference type="ARBA" id="ARBA00022490"/>
    </source>
</evidence>
<dbReference type="AlphaFoldDB" id="A0A6B2LAV4"/>
<evidence type="ECO:0000256" key="8">
    <source>
        <dbReference type="ARBA" id="ARBA00023306"/>
    </source>
</evidence>
<dbReference type="FunFam" id="1.10.418.10:FF:000028">
    <property type="entry name" value="RP/EB family microtubule-associated protein"/>
    <property type="match status" value="1"/>
</dbReference>
<keyword evidence="8" id="KW-0131">Cell cycle</keyword>
<evidence type="ECO:0008006" key="14">
    <source>
        <dbReference type="Google" id="ProtNLM"/>
    </source>
</evidence>
<keyword evidence="3" id="KW-0963">Cytoplasm</keyword>
<evidence type="ECO:0000256" key="5">
    <source>
        <dbReference type="ARBA" id="ARBA00022701"/>
    </source>
</evidence>
<feature type="domain" description="EB1 C-terminal" evidence="12">
    <location>
        <begin position="199"/>
        <end position="281"/>
    </location>
</feature>
<dbReference type="PROSITE" id="PS50021">
    <property type="entry name" value="CH"/>
    <property type="match status" value="1"/>
</dbReference>
<evidence type="ECO:0000259" key="11">
    <source>
        <dbReference type="PROSITE" id="PS50021"/>
    </source>
</evidence>
<dbReference type="Pfam" id="PF00307">
    <property type="entry name" value="CH"/>
    <property type="match status" value="1"/>
</dbReference>
<evidence type="ECO:0000256" key="1">
    <source>
        <dbReference type="ARBA" id="ARBA00004245"/>
    </source>
</evidence>
<dbReference type="InterPro" id="IPR004953">
    <property type="entry name" value="EB1_C"/>
</dbReference>
<dbReference type="EMBL" id="GIBP01005223">
    <property type="protein sequence ID" value="NDV34192.1"/>
    <property type="molecule type" value="Transcribed_RNA"/>
</dbReference>
<proteinExistence type="inferred from homology"/>
<protein>
    <recommendedName>
        <fullName evidence="14">Calponin-homology (CH) domain-containing protein</fullName>
    </recommendedName>
</protein>
<dbReference type="GO" id="GO:0008017">
    <property type="term" value="F:microtubule binding"/>
    <property type="evidence" value="ECO:0007669"/>
    <property type="project" value="InterPro"/>
</dbReference>
<evidence type="ECO:0000256" key="9">
    <source>
        <dbReference type="PROSITE-ProRule" id="PRU00576"/>
    </source>
</evidence>
<feature type="region of interest" description="Disordered" evidence="10">
    <location>
        <begin position="165"/>
        <end position="188"/>
    </location>
</feature>
<dbReference type="SUPFAM" id="SSF47576">
    <property type="entry name" value="Calponin-homology domain, CH-domain"/>
    <property type="match status" value="1"/>
</dbReference>
<evidence type="ECO:0000256" key="6">
    <source>
        <dbReference type="ARBA" id="ARBA00022776"/>
    </source>
</evidence>
<evidence type="ECO:0000256" key="10">
    <source>
        <dbReference type="SAM" id="MobiDB-lite"/>
    </source>
</evidence>
<dbReference type="InterPro" id="IPR036133">
    <property type="entry name" value="EB1_C_sf"/>
</dbReference>
<name>A0A6B2LAV4_9EUKA</name>
<evidence type="ECO:0000256" key="7">
    <source>
        <dbReference type="ARBA" id="ARBA00023212"/>
    </source>
</evidence>
<dbReference type="GO" id="GO:0051301">
    <property type="term" value="P:cell division"/>
    <property type="evidence" value="ECO:0007669"/>
    <property type="project" value="UniProtKB-KW"/>
</dbReference>
<dbReference type="InterPro" id="IPR027328">
    <property type="entry name" value="MAPRE"/>
</dbReference>
<dbReference type="Gene3D" id="1.20.5.1430">
    <property type="match status" value="1"/>
</dbReference>
<evidence type="ECO:0000259" key="12">
    <source>
        <dbReference type="PROSITE" id="PS51230"/>
    </source>
</evidence>
<dbReference type="Pfam" id="PF03271">
    <property type="entry name" value="EB1"/>
    <property type="match status" value="1"/>
</dbReference>
<comment type="similarity">
    <text evidence="2">Belongs to the MAPRE family.</text>
</comment>
<dbReference type="InterPro" id="IPR036872">
    <property type="entry name" value="CH_dom_sf"/>
</dbReference>
<feature type="compositionally biased region" description="Basic and acidic residues" evidence="10">
    <location>
        <begin position="111"/>
        <end position="122"/>
    </location>
</feature>
<evidence type="ECO:0000313" key="13">
    <source>
        <dbReference type="EMBL" id="NDV34192.1"/>
    </source>
</evidence>
<organism evidence="13">
    <name type="scientific">Arcella intermedia</name>
    <dbReference type="NCBI Taxonomy" id="1963864"/>
    <lineage>
        <taxon>Eukaryota</taxon>
        <taxon>Amoebozoa</taxon>
        <taxon>Tubulinea</taxon>
        <taxon>Elardia</taxon>
        <taxon>Arcellinida</taxon>
        <taxon>Sphaerothecina</taxon>
        <taxon>Arcellidae</taxon>
        <taxon>Arcella</taxon>
    </lineage>
</organism>
<dbReference type="PROSITE" id="PS51230">
    <property type="entry name" value="EB1_C"/>
    <property type="match status" value="1"/>
</dbReference>
<dbReference type="Gene3D" id="1.10.418.10">
    <property type="entry name" value="Calponin-like domain"/>
    <property type="match status" value="1"/>
</dbReference>
<reference evidence="13" key="1">
    <citation type="journal article" date="2020" name="J. Eukaryot. Microbiol.">
        <title>De novo Sequencing, Assembly and Annotation of the Transcriptome for the Free-Living Testate Amoeba Arcella intermedia.</title>
        <authorList>
            <person name="Ribeiro G.M."/>
            <person name="Porfirio-Sousa A.L."/>
            <person name="Maurer-Alcala X.X."/>
            <person name="Katz L.A."/>
            <person name="Lahr D.J.G."/>
        </authorList>
    </citation>
    <scope>NUCLEOTIDE SEQUENCE</scope>
</reference>
<keyword evidence="7" id="KW-0206">Cytoskeleton</keyword>
<feature type="region of interest" description="Disordered" evidence="10">
    <location>
        <begin position="110"/>
        <end position="136"/>
    </location>
</feature>
<keyword evidence="5 9" id="KW-0493">Microtubule</keyword>
<evidence type="ECO:0000256" key="2">
    <source>
        <dbReference type="ARBA" id="ARBA00010729"/>
    </source>
</evidence>
<keyword evidence="6" id="KW-0498">Mitosis</keyword>
<dbReference type="SUPFAM" id="SSF140612">
    <property type="entry name" value="EB1 dimerisation domain-like"/>
    <property type="match status" value="1"/>
</dbReference>
<evidence type="ECO:0000256" key="4">
    <source>
        <dbReference type="ARBA" id="ARBA00022618"/>
    </source>
</evidence>
<accession>A0A6B2LAV4</accession>
<dbReference type="GO" id="GO:0005874">
    <property type="term" value="C:microtubule"/>
    <property type="evidence" value="ECO:0007669"/>
    <property type="project" value="UniProtKB-KW"/>
</dbReference>
<dbReference type="InterPro" id="IPR001715">
    <property type="entry name" value="CH_dom"/>
</dbReference>
<keyword evidence="4" id="KW-0132">Cell division</keyword>
<dbReference type="PANTHER" id="PTHR10623">
    <property type="entry name" value="MICROTUBULE-ASSOCIATED PROTEIN RP/EB FAMILY MEMBER"/>
    <property type="match status" value="1"/>
</dbReference>
<sequence length="305" mass="34097">MESGSRGDLLAWINATLNINYTKIEDMANGAAYCVLFDVIHPGKIATSRVHLEAKQIYEVESNYKLLQLGFAKVGLNKEVPVKTLISGKYQGHLEFCQWFRKYYDTVNKPKPQETRKRDPPRRTTSNLTLNLPGPGPAAIPATPLRPPNPTFLLATPSNNTLTVQSTPASRAGMAPPSRPTTCKKPPPNVLTNIVNTRSHSDLEQSNLLLKEKISNMELSLNNTIKERNFYFHKLREIEILSDNFNQNVNAQDPKAKAQVEKSLVEQIRFILFGQVEDVPPEKLQDVAQLFNNFGNPSSSTPTST</sequence>
<feature type="domain" description="Calponin-homology (CH)" evidence="11">
    <location>
        <begin position="3"/>
        <end position="105"/>
    </location>
</feature>
<comment type="subcellular location">
    <subcellularLocation>
        <location evidence="1">Cytoplasm</location>
        <location evidence="1">Cytoskeleton</location>
    </subcellularLocation>
</comment>